<dbReference type="EMBL" id="JACOOW010000012">
    <property type="protein sequence ID" value="MBC5657319.1"/>
    <property type="molecule type" value="Genomic_DNA"/>
</dbReference>
<accession>A0AAW3X3V7</accession>
<dbReference type="SUPFAM" id="SSF143985">
    <property type="entry name" value="L,D-transpeptidase pre-catalytic domain-like"/>
    <property type="match status" value="1"/>
</dbReference>
<comment type="caution">
    <text evidence="9">The sequence shown here is derived from an EMBL/GenBank/DDBJ whole genome shotgun (WGS) entry which is preliminary data.</text>
</comment>
<dbReference type="PROSITE" id="PS52029">
    <property type="entry name" value="LD_TPASE"/>
    <property type="match status" value="1"/>
</dbReference>
<dbReference type="GO" id="GO:0005576">
    <property type="term" value="C:extracellular region"/>
    <property type="evidence" value="ECO:0007669"/>
    <property type="project" value="TreeGrafter"/>
</dbReference>
<dbReference type="GO" id="GO:0071555">
    <property type="term" value="P:cell wall organization"/>
    <property type="evidence" value="ECO:0007669"/>
    <property type="project" value="UniProtKB-UniRule"/>
</dbReference>
<dbReference type="Proteomes" id="UP000653904">
    <property type="component" value="Unassembled WGS sequence"/>
</dbReference>
<keyword evidence="5 6" id="KW-0961">Cell wall biogenesis/degradation</keyword>
<dbReference type="CDD" id="cd16913">
    <property type="entry name" value="YkuD_like"/>
    <property type="match status" value="1"/>
</dbReference>
<keyword evidence="7" id="KW-0732">Signal</keyword>
<dbReference type="GO" id="GO:0016740">
    <property type="term" value="F:transferase activity"/>
    <property type="evidence" value="ECO:0007669"/>
    <property type="project" value="UniProtKB-KW"/>
</dbReference>
<dbReference type="PANTHER" id="PTHR30582:SF33">
    <property type="entry name" value="EXPORTED PROTEIN"/>
    <property type="match status" value="1"/>
</dbReference>
<dbReference type="Pfam" id="PF12229">
    <property type="entry name" value="PG_binding_4"/>
    <property type="match status" value="2"/>
</dbReference>
<keyword evidence="4 6" id="KW-0573">Peptidoglycan synthesis</keyword>
<evidence type="ECO:0000256" key="1">
    <source>
        <dbReference type="ARBA" id="ARBA00004752"/>
    </source>
</evidence>
<organism evidence="9 10">
    <name type="scientific">Clostridium segne</name>
    <dbReference type="NCBI Taxonomy" id="2763038"/>
    <lineage>
        <taxon>Bacteria</taxon>
        <taxon>Bacillati</taxon>
        <taxon>Bacillota</taxon>
        <taxon>Clostridia</taxon>
        <taxon>Eubacteriales</taxon>
        <taxon>Clostridiaceae</taxon>
        <taxon>Clostridium</taxon>
    </lineage>
</organism>
<dbReference type="Gene3D" id="2.40.440.10">
    <property type="entry name" value="L,D-transpeptidase catalytic domain-like"/>
    <property type="match status" value="1"/>
</dbReference>
<feature type="active site" description="Proton donor/acceptor" evidence="6">
    <location>
        <position position="412"/>
    </location>
</feature>
<feature type="domain" description="L,D-TPase catalytic" evidence="8">
    <location>
        <begin position="331"/>
        <end position="457"/>
    </location>
</feature>
<dbReference type="InterPro" id="IPR050979">
    <property type="entry name" value="LD-transpeptidase"/>
</dbReference>
<gene>
    <name evidence="9" type="ORF">H8S19_09680</name>
</gene>
<dbReference type="GO" id="GO:0018104">
    <property type="term" value="P:peptidoglycan-protein cross-linking"/>
    <property type="evidence" value="ECO:0007669"/>
    <property type="project" value="TreeGrafter"/>
</dbReference>
<dbReference type="PANTHER" id="PTHR30582">
    <property type="entry name" value="L,D-TRANSPEPTIDASE"/>
    <property type="match status" value="1"/>
</dbReference>
<evidence type="ECO:0000256" key="4">
    <source>
        <dbReference type="ARBA" id="ARBA00022984"/>
    </source>
</evidence>
<evidence type="ECO:0000313" key="9">
    <source>
        <dbReference type="EMBL" id="MBC5657319.1"/>
    </source>
</evidence>
<feature type="chain" id="PRO_5043733385" evidence="7">
    <location>
        <begin position="29"/>
        <end position="458"/>
    </location>
</feature>
<proteinExistence type="predicted"/>
<feature type="active site" description="Nucleophile" evidence="6">
    <location>
        <position position="433"/>
    </location>
</feature>
<evidence type="ECO:0000256" key="6">
    <source>
        <dbReference type="PROSITE-ProRule" id="PRU01373"/>
    </source>
</evidence>
<dbReference type="AlphaFoldDB" id="A0AAW3X3V7"/>
<sequence>MKNKSMSILKMTGAAAALVLMFAQPVLADGSFANGTSVNGVAVGGMSNEEAKAKLEQNYGSYKLTIKERGGKTEEITAAEIGYKVVITNELQAAIDQQAAGAAGAGALTIAMPLSCDQTMLANRIASLNCMSDSAAPTVDAHISAWEEGKDFTIVPEVKGESVDKAKVQTAINAAIASGMTEIDLEALGCYTPIQVTSGDASLKALCAQMNQAKNATITFHIGDATETLSGTEYVSWYTGGENGVITVDRDKAAAYIKALAAKYDTAGTTRTFHTTSGKEVALTGPYGWKIDQTAETDNLVLMAQTGINQEREVQFSQQAASHSGADWGNTYAEVDFGAQHVYMYENGALTWDAPCVTGNVSKNYTTPEGIYSLTYKQADRVLRGAKRADGTYEYESHVDYWMPFNGGIGFHDASWRSKFGGTIYQYSGSHGCINLPVDKAKLLYEKVYKGMPVLCHN</sequence>
<dbReference type="SUPFAM" id="SSF141523">
    <property type="entry name" value="L,D-transpeptidase catalytic domain-like"/>
    <property type="match status" value="1"/>
</dbReference>
<keyword evidence="10" id="KW-1185">Reference proteome</keyword>
<dbReference type="Gene3D" id="3.10.20.800">
    <property type="match status" value="1"/>
</dbReference>
<evidence type="ECO:0000259" key="8">
    <source>
        <dbReference type="PROSITE" id="PS52029"/>
    </source>
</evidence>
<dbReference type="GO" id="GO:0008360">
    <property type="term" value="P:regulation of cell shape"/>
    <property type="evidence" value="ECO:0007669"/>
    <property type="project" value="UniProtKB-UniRule"/>
</dbReference>
<dbReference type="GO" id="GO:0071972">
    <property type="term" value="F:peptidoglycan L,D-transpeptidase activity"/>
    <property type="evidence" value="ECO:0007669"/>
    <property type="project" value="TreeGrafter"/>
</dbReference>
<evidence type="ECO:0000256" key="2">
    <source>
        <dbReference type="ARBA" id="ARBA00022679"/>
    </source>
</evidence>
<dbReference type="InterPro" id="IPR005490">
    <property type="entry name" value="LD_TPept_cat_dom"/>
</dbReference>
<dbReference type="InterPro" id="IPR038054">
    <property type="entry name" value="LD_TPept-like_central_sf"/>
</dbReference>
<feature type="signal peptide" evidence="7">
    <location>
        <begin position="1"/>
        <end position="28"/>
    </location>
</feature>
<keyword evidence="3 6" id="KW-0133">Cell shape</keyword>
<dbReference type="Pfam" id="PF03734">
    <property type="entry name" value="YkuD"/>
    <property type="match status" value="1"/>
</dbReference>
<evidence type="ECO:0000313" key="10">
    <source>
        <dbReference type="Proteomes" id="UP000653904"/>
    </source>
</evidence>
<evidence type="ECO:0000256" key="7">
    <source>
        <dbReference type="SAM" id="SignalP"/>
    </source>
</evidence>
<name>A0AAW3X3V7_9CLOT</name>
<comment type="pathway">
    <text evidence="1 6">Cell wall biogenesis; peptidoglycan biosynthesis.</text>
</comment>
<dbReference type="InterPro" id="IPR022029">
    <property type="entry name" value="YoaR-like_PG-bd"/>
</dbReference>
<evidence type="ECO:0000256" key="5">
    <source>
        <dbReference type="ARBA" id="ARBA00023316"/>
    </source>
</evidence>
<keyword evidence="2" id="KW-0808">Transferase</keyword>
<evidence type="ECO:0000256" key="3">
    <source>
        <dbReference type="ARBA" id="ARBA00022960"/>
    </source>
</evidence>
<protein>
    <submittedName>
        <fullName evidence="9">Peptidoglycan binding domain-containing protein</fullName>
    </submittedName>
</protein>
<dbReference type="InterPro" id="IPR038063">
    <property type="entry name" value="Transpep_catalytic_dom"/>
</dbReference>
<reference evidence="9 10" key="1">
    <citation type="submission" date="2020-08" db="EMBL/GenBank/DDBJ databases">
        <title>Genome public.</title>
        <authorList>
            <person name="Liu C."/>
            <person name="Sun Q."/>
        </authorList>
    </citation>
    <scope>NUCLEOTIDE SEQUENCE [LARGE SCALE GENOMIC DNA]</scope>
    <source>
        <strain evidence="9 10">BX14</strain>
    </source>
</reference>